<dbReference type="EMBL" id="CAJNJA010028487">
    <property type="protein sequence ID" value="CAE7603801.1"/>
    <property type="molecule type" value="Genomic_DNA"/>
</dbReference>
<keyword evidence="2 6" id="KW-0812">Transmembrane</keyword>
<proteinExistence type="predicted"/>
<evidence type="ECO:0000256" key="1">
    <source>
        <dbReference type="ARBA" id="ARBA00004141"/>
    </source>
</evidence>
<evidence type="ECO:0000259" key="7">
    <source>
        <dbReference type="Pfam" id="PF00520"/>
    </source>
</evidence>
<evidence type="ECO:0000256" key="4">
    <source>
        <dbReference type="ARBA" id="ARBA00023136"/>
    </source>
</evidence>
<dbReference type="Proteomes" id="UP000601435">
    <property type="component" value="Unassembled WGS sequence"/>
</dbReference>
<dbReference type="Gene3D" id="1.20.120.350">
    <property type="entry name" value="Voltage-gated potassium channels. Chain C"/>
    <property type="match status" value="1"/>
</dbReference>
<feature type="transmembrane region" description="Helical" evidence="6">
    <location>
        <begin position="527"/>
        <end position="543"/>
    </location>
</feature>
<evidence type="ECO:0000256" key="5">
    <source>
        <dbReference type="SAM" id="MobiDB-lite"/>
    </source>
</evidence>
<reference evidence="8" key="1">
    <citation type="submission" date="2021-02" db="EMBL/GenBank/DDBJ databases">
        <authorList>
            <person name="Dougan E. K."/>
            <person name="Rhodes N."/>
            <person name="Thang M."/>
            <person name="Chan C."/>
        </authorList>
    </citation>
    <scope>NUCLEOTIDE SEQUENCE</scope>
</reference>
<evidence type="ECO:0000313" key="9">
    <source>
        <dbReference type="Proteomes" id="UP000601435"/>
    </source>
</evidence>
<dbReference type="SUPFAM" id="SSF81324">
    <property type="entry name" value="Voltage-gated potassium channels"/>
    <property type="match status" value="1"/>
</dbReference>
<feature type="compositionally biased region" description="Polar residues" evidence="5">
    <location>
        <begin position="186"/>
        <end position="197"/>
    </location>
</feature>
<keyword evidence="9" id="KW-1185">Reference proteome</keyword>
<dbReference type="OrthoDB" id="435969at2759"/>
<evidence type="ECO:0000313" key="8">
    <source>
        <dbReference type="EMBL" id="CAE7603801.1"/>
    </source>
</evidence>
<evidence type="ECO:0000256" key="2">
    <source>
        <dbReference type="ARBA" id="ARBA00022692"/>
    </source>
</evidence>
<feature type="domain" description="Ion transport" evidence="7">
    <location>
        <begin position="310"/>
        <end position="544"/>
    </location>
</feature>
<keyword evidence="4 6" id="KW-0472">Membrane</keyword>
<dbReference type="GO" id="GO:0001518">
    <property type="term" value="C:voltage-gated sodium channel complex"/>
    <property type="evidence" value="ECO:0007669"/>
    <property type="project" value="TreeGrafter"/>
</dbReference>
<dbReference type="Pfam" id="PF00520">
    <property type="entry name" value="Ion_trans"/>
    <property type="match status" value="1"/>
</dbReference>
<sequence length="545" mass="61108">MDRSTPTLRHAGTLATDAGRFAKVEAQLPQVPSTDAWQLQAAIRTELDRQTRQLEETLAKQAKVALEKHSQEVQGVAAAWQLVARALGEQLQAGFRSTQRSCQEQAERLELLEAYLRRTLQESEEREAHRRQEVQGVGDAWQTLARTIGDQLGQVQRLGHRLEAGVQELSDNFEKGAPRSPRRLKSQPTSPKASSIEATEPTLDSPVSKQSEEVPRSTVVETEELPGTVLVEAQSPTSKTEGNASMEKMVSQKSRTKALQRSSTANDNALTFAEMQKQYGVKGKAMQTFIEEQDSGICCLRRWSIAIVSHRRFEMVCASLVILCAAMIGIEADYEIRSGGSGQHPVFRGFDIAFNTWFAAELALRWTSEGLRPFFSCENPAVKWNIMDCCLVISSALEEIAALLAAASFLEVSTLRMLRMMRLVRVARVIRMLRFFSDLRVMVNGIMGSTKPLLWACVFLLILMFMVGVTFMQLASNYIKEMGGSQEELIMYWGSLSRTMMTLYMAISGGIDWQDCVRPLRMVSEALEYMFATYVFFTIFCCLNI</sequence>
<feature type="region of interest" description="Disordered" evidence="5">
    <location>
        <begin position="171"/>
        <end position="219"/>
    </location>
</feature>
<dbReference type="GO" id="GO:0005248">
    <property type="term" value="F:voltage-gated sodium channel activity"/>
    <property type="evidence" value="ECO:0007669"/>
    <property type="project" value="TreeGrafter"/>
</dbReference>
<gene>
    <name evidence="8" type="primary">CACNA1B</name>
    <name evidence="8" type="ORF">SNEC2469_LOCUS17268</name>
</gene>
<accession>A0A812V5X9</accession>
<dbReference type="InterPro" id="IPR043203">
    <property type="entry name" value="VGCC_Ca_Na"/>
</dbReference>
<dbReference type="InterPro" id="IPR027359">
    <property type="entry name" value="Volt_channel_dom_sf"/>
</dbReference>
<protein>
    <submittedName>
        <fullName evidence="8">CACNA1B protein</fullName>
    </submittedName>
</protein>
<keyword evidence="3 6" id="KW-1133">Transmembrane helix</keyword>
<evidence type="ECO:0000256" key="6">
    <source>
        <dbReference type="SAM" id="Phobius"/>
    </source>
</evidence>
<dbReference type="AlphaFoldDB" id="A0A812V5X9"/>
<dbReference type="Gene3D" id="1.10.287.70">
    <property type="match status" value="1"/>
</dbReference>
<dbReference type="PANTHER" id="PTHR10037:SF62">
    <property type="entry name" value="SODIUM CHANNEL PROTEIN 60E"/>
    <property type="match status" value="1"/>
</dbReference>
<feature type="non-terminal residue" evidence="8">
    <location>
        <position position="545"/>
    </location>
</feature>
<comment type="subcellular location">
    <subcellularLocation>
        <location evidence="1">Membrane</location>
        <topology evidence="1">Multi-pass membrane protein</topology>
    </subcellularLocation>
</comment>
<evidence type="ECO:0000256" key="3">
    <source>
        <dbReference type="ARBA" id="ARBA00022989"/>
    </source>
</evidence>
<organism evidence="8 9">
    <name type="scientific">Symbiodinium necroappetens</name>
    <dbReference type="NCBI Taxonomy" id="1628268"/>
    <lineage>
        <taxon>Eukaryota</taxon>
        <taxon>Sar</taxon>
        <taxon>Alveolata</taxon>
        <taxon>Dinophyceae</taxon>
        <taxon>Suessiales</taxon>
        <taxon>Symbiodiniaceae</taxon>
        <taxon>Symbiodinium</taxon>
    </lineage>
</organism>
<dbReference type="InterPro" id="IPR005821">
    <property type="entry name" value="Ion_trans_dom"/>
</dbReference>
<feature type="transmembrane region" description="Helical" evidence="6">
    <location>
        <begin position="453"/>
        <end position="477"/>
    </location>
</feature>
<dbReference type="PANTHER" id="PTHR10037">
    <property type="entry name" value="VOLTAGE-GATED CATION CHANNEL CALCIUM AND SODIUM"/>
    <property type="match status" value="1"/>
</dbReference>
<name>A0A812V5X9_9DINO</name>
<comment type="caution">
    <text evidence="8">The sequence shown here is derived from an EMBL/GenBank/DDBJ whole genome shotgun (WGS) entry which is preliminary data.</text>
</comment>
<feature type="transmembrane region" description="Helical" evidence="6">
    <location>
        <begin position="489"/>
        <end position="507"/>
    </location>
</feature>